<dbReference type="Pfam" id="PF08281">
    <property type="entry name" value="Sigma70_r4_2"/>
    <property type="match status" value="1"/>
</dbReference>
<evidence type="ECO:0000256" key="3">
    <source>
        <dbReference type="ARBA" id="ARBA00023082"/>
    </source>
</evidence>
<proteinExistence type="inferred from homology"/>
<evidence type="ECO:0000256" key="2">
    <source>
        <dbReference type="ARBA" id="ARBA00023015"/>
    </source>
</evidence>
<evidence type="ECO:0000259" key="5">
    <source>
        <dbReference type="Pfam" id="PF04542"/>
    </source>
</evidence>
<dbReference type="STRING" id="263475.AMD00_04625"/>
<dbReference type="Pfam" id="PF04542">
    <property type="entry name" value="Sigma70_r2"/>
    <property type="match status" value="1"/>
</dbReference>
<comment type="caution">
    <text evidence="7">The sequence shown here is derived from an EMBL/GenBank/DDBJ whole genome shotgun (WGS) entry which is preliminary data.</text>
</comment>
<dbReference type="EMBL" id="LILB01000001">
    <property type="protein sequence ID" value="KOO51737.1"/>
    <property type="molecule type" value="Genomic_DNA"/>
</dbReference>
<evidence type="ECO:0000313" key="8">
    <source>
        <dbReference type="Proteomes" id="UP000036867"/>
    </source>
</evidence>
<evidence type="ECO:0000313" key="7">
    <source>
        <dbReference type="EMBL" id="KOO51737.1"/>
    </source>
</evidence>
<feature type="domain" description="RNA polymerase sigma factor 70 region 4 type 2" evidence="6">
    <location>
        <begin position="105"/>
        <end position="155"/>
    </location>
</feature>
<sequence length="178" mass="21356">MSGHDELYIVLQEKTATIFKYLIKNGANPRDAEDIIQESIYKFILNIESVDPNKAYSWLFRVSINHYYDLCRKQKREVNISFDHFELVDDSLLPEDYVQQIEMKKEIEEILNQLTPLHKQLILLKYVLGLSYEEISEMLDLNLGTLKTYLFRARKSFKDIYRKENEKYDRKYKRTGIK</sequence>
<dbReference type="CDD" id="cd06171">
    <property type="entry name" value="Sigma70_r4"/>
    <property type="match status" value="1"/>
</dbReference>
<dbReference type="InterPro" id="IPR039425">
    <property type="entry name" value="RNA_pol_sigma-70-like"/>
</dbReference>
<dbReference type="Gene3D" id="1.10.1740.10">
    <property type="match status" value="1"/>
</dbReference>
<dbReference type="InterPro" id="IPR013324">
    <property type="entry name" value="RNA_pol_sigma_r3/r4-like"/>
</dbReference>
<dbReference type="InterPro" id="IPR014284">
    <property type="entry name" value="RNA_pol_sigma-70_dom"/>
</dbReference>
<dbReference type="Proteomes" id="UP000036867">
    <property type="component" value="Unassembled WGS sequence"/>
</dbReference>
<reference evidence="8" key="1">
    <citation type="submission" date="2015-08" db="EMBL/GenBank/DDBJ databases">
        <title>Fjat-10028 dsm 16317.</title>
        <authorList>
            <person name="Liu B."/>
            <person name="Wang J."/>
            <person name="Zhu Y."/>
            <person name="Liu G."/>
            <person name="Chen Q."/>
            <person name="Chen Z."/>
            <person name="Lan J."/>
            <person name="Che J."/>
            <person name="Ge C."/>
            <person name="Shi H."/>
            <person name="Pan Z."/>
            <person name="Liu X."/>
        </authorList>
    </citation>
    <scope>NUCLEOTIDE SEQUENCE [LARGE SCALE GENOMIC DNA]</scope>
    <source>
        <strain evidence="8">DSM 16317</strain>
    </source>
</reference>
<dbReference type="PANTHER" id="PTHR43133">
    <property type="entry name" value="RNA POLYMERASE ECF-TYPE SIGMA FACTO"/>
    <property type="match status" value="1"/>
</dbReference>
<dbReference type="SUPFAM" id="SSF88659">
    <property type="entry name" value="Sigma3 and sigma4 domains of RNA polymerase sigma factors"/>
    <property type="match status" value="1"/>
</dbReference>
<dbReference type="GO" id="GO:0006352">
    <property type="term" value="P:DNA-templated transcription initiation"/>
    <property type="evidence" value="ECO:0007669"/>
    <property type="project" value="InterPro"/>
</dbReference>
<dbReference type="OrthoDB" id="9784984at2"/>
<dbReference type="InterPro" id="IPR036388">
    <property type="entry name" value="WH-like_DNA-bd_sf"/>
</dbReference>
<dbReference type="GO" id="GO:0003677">
    <property type="term" value="F:DNA binding"/>
    <property type="evidence" value="ECO:0007669"/>
    <property type="project" value="InterPro"/>
</dbReference>
<dbReference type="NCBIfam" id="TIGR02937">
    <property type="entry name" value="sigma70-ECF"/>
    <property type="match status" value="1"/>
</dbReference>
<evidence type="ECO:0008006" key="9">
    <source>
        <dbReference type="Google" id="ProtNLM"/>
    </source>
</evidence>
<feature type="domain" description="RNA polymerase sigma-70 region 2" evidence="5">
    <location>
        <begin position="22"/>
        <end position="76"/>
    </location>
</feature>
<comment type="similarity">
    <text evidence="1">Belongs to the sigma-70 factor family. ECF subfamily.</text>
</comment>
<evidence type="ECO:0000259" key="6">
    <source>
        <dbReference type="Pfam" id="PF08281"/>
    </source>
</evidence>
<dbReference type="Gene3D" id="1.10.10.10">
    <property type="entry name" value="Winged helix-like DNA-binding domain superfamily/Winged helix DNA-binding domain"/>
    <property type="match status" value="1"/>
</dbReference>
<keyword evidence="8" id="KW-1185">Reference proteome</keyword>
<keyword evidence="2" id="KW-0805">Transcription regulation</keyword>
<evidence type="ECO:0000256" key="4">
    <source>
        <dbReference type="ARBA" id="ARBA00023163"/>
    </source>
</evidence>
<dbReference type="SUPFAM" id="SSF88946">
    <property type="entry name" value="Sigma2 domain of RNA polymerase sigma factors"/>
    <property type="match status" value="1"/>
</dbReference>
<dbReference type="InterPro" id="IPR007627">
    <property type="entry name" value="RNA_pol_sigma70_r2"/>
</dbReference>
<dbReference type="PANTHER" id="PTHR43133:SF51">
    <property type="entry name" value="RNA POLYMERASE SIGMA FACTOR"/>
    <property type="match status" value="1"/>
</dbReference>
<dbReference type="GeneID" id="301135386"/>
<dbReference type="InterPro" id="IPR013325">
    <property type="entry name" value="RNA_pol_sigma_r2"/>
</dbReference>
<keyword evidence="3" id="KW-0731">Sigma factor</keyword>
<gene>
    <name evidence="7" type="ORF">AMD00_04625</name>
</gene>
<dbReference type="RefSeq" id="WP_053415896.1">
    <property type="nucleotide sequence ID" value="NZ_LILB01000001.1"/>
</dbReference>
<dbReference type="AlphaFoldDB" id="A0A0M0LLF4"/>
<evidence type="ECO:0000256" key="1">
    <source>
        <dbReference type="ARBA" id="ARBA00010641"/>
    </source>
</evidence>
<dbReference type="InterPro" id="IPR013249">
    <property type="entry name" value="RNA_pol_sigma70_r4_t2"/>
</dbReference>
<name>A0A0M0LLF4_9BACL</name>
<protein>
    <recommendedName>
        <fullName evidence="9">RNA polymerase subunit sigma-70</fullName>
    </recommendedName>
</protein>
<organism evidence="7 8">
    <name type="scientific">Viridibacillus arvi</name>
    <dbReference type="NCBI Taxonomy" id="263475"/>
    <lineage>
        <taxon>Bacteria</taxon>
        <taxon>Bacillati</taxon>
        <taxon>Bacillota</taxon>
        <taxon>Bacilli</taxon>
        <taxon>Bacillales</taxon>
        <taxon>Caryophanaceae</taxon>
        <taxon>Viridibacillus</taxon>
    </lineage>
</organism>
<accession>A0A0M0LLF4</accession>
<keyword evidence="4" id="KW-0804">Transcription</keyword>
<dbReference type="GO" id="GO:0016987">
    <property type="term" value="F:sigma factor activity"/>
    <property type="evidence" value="ECO:0007669"/>
    <property type="project" value="UniProtKB-KW"/>
</dbReference>